<proteinExistence type="predicted"/>
<dbReference type="AlphaFoldDB" id="A0A8T1MN22"/>
<dbReference type="EMBL" id="NIRI02000042">
    <property type="protein sequence ID" value="KAG5450573.1"/>
    <property type="molecule type" value="Genomic_DNA"/>
</dbReference>
<keyword evidence="2" id="KW-1185">Reference proteome</keyword>
<gene>
    <name evidence="1" type="ORF">CSKR_201227</name>
</gene>
<reference evidence="1 2" key="1">
    <citation type="journal article" date="2018" name="Biotechnol. Adv.">
        <title>Improved genomic resources and new bioinformatic workflow for the carcinogenic parasite Clonorchis sinensis: Biotechnological implications.</title>
        <authorList>
            <person name="Wang D."/>
            <person name="Korhonen P.K."/>
            <person name="Gasser R.B."/>
            <person name="Young N.D."/>
        </authorList>
    </citation>
    <scope>NUCLEOTIDE SEQUENCE [LARGE SCALE GENOMIC DNA]</scope>
    <source>
        <strain evidence="1">Cs-k2</strain>
    </source>
</reference>
<reference evidence="1 2" key="2">
    <citation type="journal article" date="2021" name="Genomics">
        <title>High-quality reference genome for Clonorchis sinensis.</title>
        <authorList>
            <person name="Young N.D."/>
            <person name="Stroehlein A.J."/>
            <person name="Kinkar L."/>
            <person name="Wang T."/>
            <person name="Sohn W.M."/>
            <person name="Chang B.C.H."/>
            <person name="Kaur P."/>
            <person name="Weisz D."/>
            <person name="Dudchenko O."/>
            <person name="Aiden E.L."/>
            <person name="Korhonen P.K."/>
            <person name="Gasser R.B."/>
        </authorList>
    </citation>
    <scope>NUCLEOTIDE SEQUENCE [LARGE SCALE GENOMIC DNA]</scope>
    <source>
        <strain evidence="1">Cs-k2</strain>
    </source>
</reference>
<accession>A0A8T1MN22</accession>
<organism evidence="1 2">
    <name type="scientific">Clonorchis sinensis</name>
    <name type="common">Chinese liver fluke</name>
    <dbReference type="NCBI Taxonomy" id="79923"/>
    <lineage>
        <taxon>Eukaryota</taxon>
        <taxon>Metazoa</taxon>
        <taxon>Spiralia</taxon>
        <taxon>Lophotrochozoa</taxon>
        <taxon>Platyhelminthes</taxon>
        <taxon>Trematoda</taxon>
        <taxon>Digenea</taxon>
        <taxon>Opisthorchiida</taxon>
        <taxon>Opisthorchiata</taxon>
        <taxon>Opisthorchiidae</taxon>
        <taxon>Clonorchis</taxon>
    </lineage>
</organism>
<evidence type="ECO:0000313" key="2">
    <source>
        <dbReference type="Proteomes" id="UP000286415"/>
    </source>
</evidence>
<evidence type="ECO:0000313" key="1">
    <source>
        <dbReference type="EMBL" id="KAG5450573.1"/>
    </source>
</evidence>
<sequence length="103" mass="11613">MNRKSIAHKLFDSVKSSSGCLSKPNGPVNLFDGKTQEDETLVIPQRRANRRVQKFTDGNLHAIATKLLLLEVAGYLDDVFFNTGPSSYKMQSSTVLERRKPFR</sequence>
<comment type="caution">
    <text evidence="1">The sequence shown here is derived from an EMBL/GenBank/DDBJ whole genome shotgun (WGS) entry which is preliminary data.</text>
</comment>
<dbReference type="Proteomes" id="UP000286415">
    <property type="component" value="Unassembled WGS sequence"/>
</dbReference>
<protein>
    <submittedName>
        <fullName evidence="1">Uncharacterized protein</fullName>
    </submittedName>
</protein>
<name>A0A8T1MN22_CLOSI</name>